<dbReference type="InterPro" id="IPR036388">
    <property type="entry name" value="WH-like_DNA-bd_sf"/>
</dbReference>
<dbReference type="EMBL" id="LSRE01000050">
    <property type="protein sequence ID" value="KXO89389.1"/>
    <property type="molecule type" value="Genomic_DNA"/>
</dbReference>
<reference evidence="3" key="3">
    <citation type="submission" date="2016-02" db="EMBL/GenBank/DDBJ databases">
        <authorList>
            <person name="Teng J.L."/>
            <person name="Yang Y."/>
            <person name="Huang Y."/>
            <person name="Guo F."/>
            <person name="Wei W."/>
            <person name="Chen J.H."/>
            <person name="Wong S.Y."/>
            <person name="Lau S.K."/>
            <person name="Woo P.C."/>
        </authorList>
    </citation>
    <scope>NUCLEOTIDE SEQUENCE</scope>
    <source>
        <strain evidence="3">JCM 15929</strain>
    </source>
</reference>
<feature type="domain" description="HTH marR-type" evidence="1">
    <location>
        <begin position="1"/>
        <end position="132"/>
    </location>
</feature>
<evidence type="ECO:0000313" key="4">
    <source>
        <dbReference type="Proteomes" id="UP000070258"/>
    </source>
</evidence>
<accession>A0A138A1D0</accession>
<dbReference type="Proteomes" id="UP000070258">
    <property type="component" value="Unassembled WGS sequence"/>
</dbReference>
<keyword evidence="5" id="KW-1185">Reference proteome</keyword>
<dbReference type="Proteomes" id="UP000070409">
    <property type="component" value="Unassembled WGS sequence"/>
</dbReference>
<dbReference type="GO" id="GO:0006950">
    <property type="term" value="P:response to stress"/>
    <property type="evidence" value="ECO:0007669"/>
    <property type="project" value="TreeGrafter"/>
</dbReference>
<dbReference type="InterPro" id="IPR000835">
    <property type="entry name" value="HTH_MarR-typ"/>
</dbReference>
<dbReference type="SMART" id="SM00347">
    <property type="entry name" value="HTH_MARR"/>
    <property type="match status" value="1"/>
</dbReference>
<dbReference type="PROSITE" id="PS50995">
    <property type="entry name" value="HTH_MARR_2"/>
    <property type="match status" value="1"/>
</dbReference>
<reference evidence="2 5" key="1">
    <citation type="submission" date="2016-02" db="EMBL/GenBank/DDBJ databases">
        <authorList>
            <person name="Teng J.L."/>
            <person name="Tang Y."/>
            <person name="Huang Y."/>
            <person name="Guo F."/>
            <person name="Wei W."/>
            <person name="Chen J.H."/>
            <person name="Wong S.Y."/>
            <person name="Lau S.K."/>
            <person name="Woo P.C."/>
        </authorList>
    </citation>
    <scope>NUCLEOTIDE SEQUENCE [LARGE SCALE GENOMIC DNA]</scope>
    <source>
        <strain evidence="2 5">JCM 13375</strain>
    </source>
</reference>
<sequence>MLAFEAATRDLVGLALRSVERIDVSLPQFRLLQVLDELGPSSPSRCAGMLGVVASTVTRLADRLHRSGHLIRRDDPTNRSMVELELTDAGREVVRRVTEHRRRELREALGHLDPALRMAATEALEALHRTLGSAASADARRHLPM</sequence>
<evidence type="ECO:0000259" key="1">
    <source>
        <dbReference type="PROSITE" id="PS50995"/>
    </source>
</evidence>
<dbReference type="STRING" id="239498.AXK60_19325"/>
<gene>
    <name evidence="3" type="ORF">AXK60_19325</name>
    <name evidence="2" type="ORF">AXK61_10070</name>
</gene>
<evidence type="ECO:0000313" key="2">
    <source>
        <dbReference type="EMBL" id="KXO89389.1"/>
    </source>
</evidence>
<name>A0A138A1D0_9ACTN</name>
<evidence type="ECO:0000313" key="3">
    <source>
        <dbReference type="EMBL" id="KXP04230.1"/>
    </source>
</evidence>
<proteinExistence type="predicted"/>
<protein>
    <submittedName>
        <fullName evidence="3">MarR family transcriptional regulator</fullName>
    </submittedName>
</protein>
<dbReference type="EMBL" id="LSRF01000058">
    <property type="protein sequence ID" value="KXP04230.1"/>
    <property type="molecule type" value="Genomic_DNA"/>
</dbReference>
<dbReference type="PANTHER" id="PTHR33164">
    <property type="entry name" value="TRANSCRIPTIONAL REGULATOR, MARR FAMILY"/>
    <property type="match status" value="1"/>
</dbReference>
<dbReference type="InterPro" id="IPR039422">
    <property type="entry name" value="MarR/SlyA-like"/>
</dbReference>
<dbReference type="InterPro" id="IPR036390">
    <property type="entry name" value="WH_DNA-bd_sf"/>
</dbReference>
<evidence type="ECO:0000313" key="5">
    <source>
        <dbReference type="Proteomes" id="UP000070409"/>
    </source>
</evidence>
<dbReference type="Gene3D" id="1.10.10.10">
    <property type="entry name" value="Winged helix-like DNA-binding domain superfamily/Winged helix DNA-binding domain"/>
    <property type="match status" value="1"/>
</dbReference>
<reference evidence="4" key="2">
    <citation type="submission" date="2016-02" db="EMBL/GenBank/DDBJ databases">
        <authorList>
            <person name="Wen L."/>
            <person name="He K."/>
            <person name="Yang H."/>
        </authorList>
    </citation>
    <scope>NUCLEOTIDE SEQUENCE [LARGE SCALE GENOMIC DNA]</scope>
    <source>
        <strain evidence="4">JCM 15929</strain>
    </source>
</reference>
<comment type="caution">
    <text evidence="3">The sequence shown here is derived from an EMBL/GenBank/DDBJ whole genome shotgun (WGS) entry which is preliminary data.</text>
</comment>
<dbReference type="PANTHER" id="PTHR33164:SF94">
    <property type="entry name" value="TRANSCRIPTIONAL REGULATORY PROTEIN-RELATED"/>
    <property type="match status" value="1"/>
</dbReference>
<organism evidence="3 4">
    <name type="scientific">Tsukamurella pseudospumae</name>
    <dbReference type="NCBI Taxonomy" id="239498"/>
    <lineage>
        <taxon>Bacteria</taxon>
        <taxon>Bacillati</taxon>
        <taxon>Actinomycetota</taxon>
        <taxon>Actinomycetes</taxon>
        <taxon>Mycobacteriales</taxon>
        <taxon>Tsukamurellaceae</taxon>
        <taxon>Tsukamurella</taxon>
    </lineage>
</organism>
<dbReference type="AlphaFoldDB" id="A0A138A1D0"/>
<dbReference type="Pfam" id="PF01047">
    <property type="entry name" value="MarR"/>
    <property type="match status" value="1"/>
</dbReference>
<dbReference type="SUPFAM" id="SSF46785">
    <property type="entry name" value="Winged helix' DNA-binding domain"/>
    <property type="match status" value="1"/>
</dbReference>
<dbReference type="GO" id="GO:0003700">
    <property type="term" value="F:DNA-binding transcription factor activity"/>
    <property type="evidence" value="ECO:0007669"/>
    <property type="project" value="InterPro"/>
</dbReference>